<dbReference type="Proteomes" id="UP000179807">
    <property type="component" value="Unassembled WGS sequence"/>
</dbReference>
<evidence type="ECO:0000256" key="6">
    <source>
        <dbReference type="SAM" id="MobiDB-lite"/>
    </source>
</evidence>
<dbReference type="GO" id="GO:0005524">
    <property type="term" value="F:ATP binding"/>
    <property type="evidence" value="ECO:0007669"/>
    <property type="project" value="UniProtKB-UniRule"/>
</dbReference>
<comment type="caution">
    <text evidence="8">The sequence shown here is derived from an EMBL/GenBank/DDBJ whole genome shotgun (WGS) entry which is preliminary data.</text>
</comment>
<dbReference type="EC" id="2.7.11.1" evidence="1"/>
<dbReference type="GeneID" id="94829209"/>
<dbReference type="OrthoDB" id="5979581at2759"/>
<dbReference type="Gene3D" id="1.10.510.10">
    <property type="entry name" value="Transferase(Phosphotransferase) domain 1"/>
    <property type="match status" value="1"/>
</dbReference>
<dbReference type="PROSITE" id="PS00107">
    <property type="entry name" value="PROTEIN_KINASE_ATP"/>
    <property type="match status" value="1"/>
</dbReference>
<comment type="similarity">
    <text evidence="5">Belongs to the protein kinase superfamily.</text>
</comment>
<dbReference type="EMBL" id="MLAK01001049">
    <property type="protein sequence ID" value="OHS98535.1"/>
    <property type="molecule type" value="Genomic_DNA"/>
</dbReference>
<feature type="region of interest" description="Disordered" evidence="6">
    <location>
        <begin position="319"/>
        <end position="375"/>
    </location>
</feature>
<dbReference type="PROSITE" id="PS50011">
    <property type="entry name" value="PROTEIN_KINASE_DOM"/>
    <property type="match status" value="1"/>
</dbReference>
<dbReference type="InterPro" id="IPR000719">
    <property type="entry name" value="Prot_kinase_dom"/>
</dbReference>
<dbReference type="InterPro" id="IPR050235">
    <property type="entry name" value="CK1_Ser-Thr_kinase"/>
</dbReference>
<proteinExistence type="inferred from homology"/>
<accession>A0A1J4JJL7</accession>
<dbReference type="SMART" id="SM00220">
    <property type="entry name" value="S_TKc"/>
    <property type="match status" value="1"/>
</dbReference>
<evidence type="ECO:0000256" key="3">
    <source>
        <dbReference type="ARBA" id="ARBA00022840"/>
    </source>
</evidence>
<feature type="binding site" evidence="4">
    <location>
        <position position="51"/>
    </location>
    <ligand>
        <name>ATP</name>
        <dbReference type="ChEBI" id="CHEBI:30616"/>
    </ligand>
</feature>
<dbReference type="PROSITE" id="PS00108">
    <property type="entry name" value="PROTEIN_KINASE_ST"/>
    <property type="match status" value="1"/>
</dbReference>
<gene>
    <name evidence="8" type="ORF">TRFO_08805</name>
</gene>
<dbReference type="Pfam" id="PF00069">
    <property type="entry name" value="Pkinase"/>
    <property type="match status" value="1"/>
</dbReference>
<dbReference type="AlphaFoldDB" id="A0A1J4JJL7"/>
<dbReference type="GO" id="GO:0004674">
    <property type="term" value="F:protein serine/threonine kinase activity"/>
    <property type="evidence" value="ECO:0007669"/>
    <property type="project" value="UniProtKB-KW"/>
</dbReference>
<evidence type="ECO:0000256" key="5">
    <source>
        <dbReference type="RuleBase" id="RU000304"/>
    </source>
</evidence>
<evidence type="ECO:0000313" key="8">
    <source>
        <dbReference type="EMBL" id="OHS98535.1"/>
    </source>
</evidence>
<dbReference type="VEuPathDB" id="TrichDB:TRFO_08805"/>
<feature type="domain" description="Protein kinase" evidence="7">
    <location>
        <begin position="21"/>
        <end position="284"/>
    </location>
</feature>
<dbReference type="SUPFAM" id="SSF56112">
    <property type="entry name" value="Protein kinase-like (PK-like)"/>
    <property type="match status" value="1"/>
</dbReference>
<dbReference type="InterPro" id="IPR011009">
    <property type="entry name" value="Kinase-like_dom_sf"/>
</dbReference>
<dbReference type="InterPro" id="IPR017441">
    <property type="entry name" value="Protein_kinase_ATP_BS"/>
</dbReference>
<reference evidence="8" key="1">
    <citation type="submission" date="2016-10" db="EMBL/GenBank/DDBJ databases">
        <authorList>
            <person name="Benchimol M."/>
            <person name="Almeida L.G."/>
            <person name="Vasconcelos A.T."/>
            <person name="Perreira-Neves A."/>
            <person name="Rosa I.A."/>
            <person name="Tasca T."/>
            <person name="Bogo M.R."/>
            <person name="de Souza W."/>
        </authorList>
    </citation>
    <scope>NUCLEOTIDE SEQUENCE [LARGE SCALE GENOMIC DNA]</scope>
    <source>
        <strain evidence="8">K</strain>
    </source>
</reference>
<evidence type="ECO:0000256" key="1">
    <source>
        <dbReference type="ARBA" id="ARBA00012513"/>
    </source>
</evidence>
<evidence type="ECO:0000313" key="9">
    <source>
        <dbReference type="Proteomes" id="UP000179807"/>
    </source>
</evidence>
<protein>
    <recommendedName>
        <fullName evidence="1">non-specific serine/threonine protein kinase</fullName>
        <ecNumber evidence="1">2.7.11.1</ecNumber>
    </recommendedName>
</protein>
<keyword evidence="8" id="KW-0808">Transferase</keyword>
<evidence type="ECO:0000259" key="7">
    <source>
        <dbReference type="PROSITE" id="PS50011"/>
    </source>
</evidence>
<keyword evidence="3 4" id="KW-0067">ATP-binding</keyword>
<dbReference type="RefSeq" id="XP_068351672.1">
    <property type="nucleotide sequence ID" value="XM_068494505.1"/>
</dbReference>
<name>A0A1J4JJL7_9EUKA</name>
<evidence type="ECO:0000256" key="2">
    <source>
        <dbReference type="ARBA" id="ARBA00022741"/>
    </source>
</evidence>
<evidence type="ECO:0000256" key="4">
    <source>
        <dbReference type="PROSITE-ProRule" id="PRU10141"/>
    </source>
</evidence>
<dbReference type="PANTHER" id="PTHR11909">
    <property type="entry name" value="CASEIN KINASE-RELATED"/>
    <property type="match status" value="1"/>
</dbReference>
<sequence length="432" mass="50011">MSEVKTNSNPRIEEGTMVDRFKVGRRIGAGGYGDIYVVYDTKDHNKEYAMKMESMSAKQRSLEDELRILIQLKKIKYFPEILFDSYTKEYQYVVMELLGPSLSELRKAVPNKRFSLPTTLLLALESLKAIEKFHDKGYVHRDIKPCNFVLRPNREYPVVLLDFGISMKYINMSNRSHIQMTKSNLFVGTCRYGSIYAHDGYQQSRRDDLFSWLYTVIEFIDTKLPWPGKRDREQTIKIKKSITPKKLCASLPSEFVEIYKHIKSLDFADKPNYELIKSLIQKAMKKAKNPSNKYDWELLDENDVDKISAIPLTEEGMKKMQEKREKELAIEESGAKIDESETKSDKNEEVRLDNEPADQKIENESRSNEIPDQVEMEGDITQDEFDALMNPSQEIDCDSTAEIYEKIKEESTIIQEEEEEEVANGGCGCNIA</sequence>
<keyword evidence="2 4" id="KW-0547">Nucleotide-binding</keyword>
<feature type="compositionally biased region" description="Basic and acidic residues" evidence="6">
    <location>
        <begin position="319"/>
        <end position="369"/>
    </location>
</feature>
<keyword evidence="9" id="KW-1185">Reference proteome</keyword>
<organism evidence="8 9">
    <name type="scientific">Tritrichomonas foetus</name>
    <dbReference type="NCBI Taxonomy" id="1144522"/>
    <lineage>
        <taxon>Eukaryota</taxon>
        <taxon>Metamonada</taxon>
        <taxon>Parabasalia</taxon>
        <taxon>Tritrichomonadida</taxon>
        <taxon>Tritrichomonadidae</taxon>
        <taxon>Tritrichomonas</taxon>
    </lineage>
</organism>
<dbReference type="InterPro" id="IPR008271">
    <property type="entry name" value="Ser/Thr_kinase_AS"/>
</dbReference>
<keyword evidence="5" id="KW-0723">Serine/threonine-protein kinase</keyword>
<keyword evidence="8" id="KW-0418">Kinase</keyword>